<evidence type="ECO:0000313" key="1">
    <source>
        <dbReference type="EMBL" id="SIO49436.1"/>
    </source>
</evidence>
<dbReference type="AlphaFoldDB" id="A0A1N6JZF7"/>
<dbReference type="RefSeq" id="WP_074242021.1">
    <property type="nucleotide sequence ID" value="NZ_FSRA01000002.1"/>
</dbReference>
<gene>
    <name evidence="1" type="ORF">SAMN04488055_4713</name>
</gene>
<organism evidence="1 2">
    <name type="scientific">Chitinophaga niabensis</name>
    <dbReference type="NCBI Taxonomy" id="536979"/>
    <lineage>
        <taxon>Bacteria</taxon>
        <taxon>Pseudomonadati</taxon>
        <taxon>Bacteroidota</taxon>
        <taxon>Chitinophagia</taxon>
        <taxon>Chitinophagales</taxon>
        <taxon>Chitinophagaceae</taxon>
        <taxon>Chitinophaga</taxon>
    </lineage>
</organism>
<name>A0A1N6JZF7_9BACT</name>
<dbReference type="EMBL" id="FSRA01000002">
    <property type="protein sequence ID" value="SIO49436.1"/>
    <property type="molecule type" value="Genomic_DNA"/>
</dbReference>
<keyword evidence="2" id="KW-1185">Reference proteome</keyword>
<protein>
    <recommendedName>
        <fullName evidence="3">HEPN AbiU2-like domain-containing protein</fullName>
    </recommendedName>
</protein>
<reference evidence="1 2" key="1">
    <citation type="submission" date="2016-11" db="EMBL/GenBank/DDBJ databases">
        <authorList>
            <person name="Jaros S."/>
            <person name="Januszkiewicz K."/>
            <person name="Wedrychowicz H."/>
        </authorList>
    </citation>
    <scope>NUCLEOTIDE SEQUENCE [LARGE SCALE GENOMIC DNA]</scope>
    <source>
        <strain evidence="1 2">DSM 24787</strain>
    </source>
</reference>
<proteinExistence type="predicted"/>
<evidence type="ECO:0008006" key="3">
    <source>
        <dbReference type="Google" id="ProtNLM"/>
    </source>
</evidence>
<accession>A0A1N6JZF7</accession>
<evidence type="ECO:0000313" key="2">
    <source>
        <dbReference type="Proteomes" id="UP000185003"/>
    </source>
</evidence>
<dbReference type="Proteomes" id="UP000185003">
    <property type="component" value="Unassembled WGS sequence"/>
</dbReference>
<sequence length="198" mass="23425">MKEDIMLDLSNLLDIVRNCKQEFRNWVSLVNIKSELSMHFNSMANDYHRLFLMDMHKGLNRSQSDKCTFWRIFSRQEAKEYEENAITSTDIAKWRNMLSRHDTTINMIKITRDTQIVHTDKDAPVPELISMWSLQKLLYDMENVIKNMFMVLGKHLPVIAIIEDVDNHTIAEAFNRLEVMLRFKQLSRNLGLEYSDPV</sequence>